<dbReference type="AlphaFoldDB" id="A0A381Z5Q4"/>
<evidence type="ECO:0000256" key="2">
    <source>
        <dbReference type="ARBA" id="ARBA00022676"/>
    </source>
</evidence>
<keyword evidence="3" id="KW-0808">Transferase</keyword>
<gene>
    <name evidence="6" type="ORF">METZ01_LOCUS137066</name>
</gene>
<name>A0A381Z5Q4_9ZZZZ</name>
<reference evidence="6" key="1">
    <citation type="submission" date="2018-05" db="EMBL/GenBank/DDBJ databases">
        <authorList>
            <person name="Lanie J.A."/>
            <person name="Ng W.-L."/>
            <person name="Kazmierczak K.M."/>
            <person name="Andrzejewski T.M."/>
            <person name="Davidsen T.M."/>
            <person name="Wayne K.J."/>
            <person name="Tettelin H."/>
            <person name="Glass J.I."/>
            <person name="Rusch D."/>
            <person name="Podicherti R."/>
            <person name="Tsui H.-C.T."/>
            <person name="Winkler M.E."/>
        </authorList>
    </citation>
    <scope>NUCLEOTIDE SEQUENCE</scope>
</reference>
<evidence type="ECO:0000256" key="1">
    <source>
        <dbReference type="ARBA" id="ARBA00006739"/>
    </source>
</evidence>
<dbReference type="CDD" id="cd04186">
    <property type="entry name" value="GT_2_like_c"/>
    <property type="match status" value="1"/>
</dbReference>
<dbReference type="InterPro" id="IPR001173">
    <property type="entry name" value="Glyco_trans_2-like"/>
</dbReference>
<protein>
    <recommendedName>
        <fullName evidence="5">Glycosyltransferase 2-like domain-containing protein</fullName>
    </recommendedName>
</protein>
<evidence type="ECO:0000313" key="6">
    <source>
        <dbReference type="EMBL" id="SVA84212.1"/>
    </source>
</evidence>
<keyword evidence="2" id="KW-0328">Glycosyltransferase</keyword>
<dbReference type="PANTHER" id="PTHR43179:SF12">
    <property type="entry name" value="GALACTOFURANOSYLTRANSFERASE GLFT2"/>
    <property type="match status" value="1"/>
</dbReference>
<keyword evidence="4" id="KW-0472">Membrane</keyword>
<dbReference type="SUPFAM" id="SSF53448">
    <property type="entry name" value="Nucleotide-diphospho-sugar transferases"/>
    <property type="match status" value="1"/>
</dbReference>
<feature type="transmembrane region" description="Helical" evidence="4">
    <location>
        <begin position="297"/>
        <end position="316"/>
    </location>
</feature>
<feature type="domain" description="Glycosyltransferase 2-like" evidence="5">
    <location>
        <begin position="16"/>
        <end position="182"/>
    </location>
</feature>
<evidence type="ECO:0000259" key="5">
    <source>
        <dbReference type="Pfam" id="PF00535"/>
    </source>
</evidence>
<dbReference type="GO" id="GO:0016757">
    <property type="term" value="F:glycosyltransferase activity"/>
    <property type="evidence" value="ECO:0007669"/>
    <property type="project" value="UniProtKB-KW"/>
</dbReference>
<proteinExistence type="inferred from homology"/>
<evidence type="ECO:0000256" key="3">
    <source>
        <dbReference type="ARBA" id="ARBA00022679"/>
    </source>
</evidence>
<dbReference type="EMBL" id="UINC01019936">
    <property type="protein sequence ID" value="SVA84212.1"/>
    <property type="molecule type" value="Genomic_DNA"/>
</dbReference>
<keyword evidence="4" id="KW-0812">Transmembrane</keyword>
<evidence type="ECO:0000256" key="4">
    <source>
        <dbReference type="SAM" id="Phobius"/>
    </source>
</evidence>
<comment type="similarity">
    <text evidence="1">Belongs to the glycosyltransferase 2 family.</text>
</comment>
<keyword evidence="4" id="KW-1133">Transmembrane helix</keyword>
<accession>A0A381Z5Q4</accession>
<dbReference type="InterPro" id="IPR029044">
    <property type="entry name" value="Nucleotide-diphossugar_trans"/>
</dbReference>
<feature type="transmembrane region" description="Helical" evidence="4">
    <location>
        <begin position="240"/>
        <end position="262"/>
    </location>
</feature>
<sequence>MKRTELPINGEPPLVSVVIPTYNRREDLRVCLESVFAQNYAQYEVLVIDDSSNDGTKEMIEANFPAVVYVEKHQRTGVSGTKNLGINRSHGQYVWFLDSDAQVPNSSVMENFVSIFEMDDSIGSAGGEMIDVGGNRYLRIFRILNNELRFLISEIDDSFKLKQVEWLTTCNCFVRRALLIEIGGFEEEYFYCCEDSELSMRIRKLGYRIVVDPGVFVLHKRSNVSRVANYKLFHVNRIRFLIKSYGPFILPLLPFIEAWSILKSARLFTTIDLKDLRGVSEEDRSKLCGKFTLGLSYLLWFVYGYFWNVVMLPMTLKSKYRPKNYLSSV</sequence>
<dbReference type="Pfam" id="PF00535">
    <property type="entry name" value="Glycos_transf_2"/>
    <property type="match status" value="1"/>
</dbReference>
<organism evidence="6">
    <name type="scientific">marine metagenome</name>
    <dbReference type="NCBI Taxonomy" id="408172"/>
    <lineage>
        <taxon>unclassified sequences</taxon>
        <taxon>metagenomes</taxon>
        <taxon>ecological metagenomes</taxon>
    </lineage>
</organism>
<dbReference type="PANTHER" id="PTHR43179">
    <property type="entry name" value="RHAMNOSYLTRANSFERASE WBBL"/>
    <property type="match status" value="1"/>
</dbReference>
<dbReference type="Gene3D" id="3.90.550.10">
    <property type="entry name" value="Spore Coat Polysaccharide Biosynthesis Protein SpsA, Chain A"/>
    <property type="match status" value="1"/>
</dbReference>